<protein>
    <submittedName>
        <fullName evidence="1">Uncharacterized protein</fullName>
    </submittedName>
</protein>
<dbReference type="Proteomes" id="UP000190961">
    <property type="component" value="Unassembled WGS sequence"/>
</dbReference>
<dbReference type="AlphaFoldDB" id="A0A1T5KIK2"/>
<evidence type="ECO:0000313" key="2">
    <source>
        <dbReference type="Proteomes" id="UP000190961"/>
    </source>
</evidence>
<gene>
    <name evidence="1" type="ORF">SAMN05660236_2195</name>
</gene>
<name>A0A1T5KIK2_9BACT</name>
<proteinExistence type="predicted"/>
<dbReference type="EMBL" id="FUZU01000001">
    <property type="protein sequence ID" value="SKC63178.1"/>
    <property type="molecule type" value="Genomic_DNA"/>
</dbReference>
<reference evidence="1 2" key="1">
    <citation type="submission" date="2017-02" db="EMBL/GenBank/DDBJ databases">
        <authorList>
            <person name="Peterson S.W."/>
        </authorList>
    </citation>
    <scope>NUCLEOTIDE SEQUENCE [LARGE SCALE GENOMIC DNA]</scope>
    <source>
        <strain evidence="1 2">DSM 25262</strain>
    </source>
</reference>
<organism evidence="1 2">
    <name type="scientific">Ohtaekwangia koreensis</name>
    <dbReference type="NCBI Taxonomy" id="688867"/>
    <lineage>
        <taxon>Bacteria</taxon>
        <taxon>Pseudomonadati</taxon>
        <taxon>Bacteroidota</taxon>
        <taxon>Cytophagia</taxon>
        <taxon>Cytophagales</taxon>
        <taxon>Fulvivirgaceae</taxon>
        <taxon>Ohtaekwangia</taxon>
    </lineage>
</organism>
<evidence type="ECO:0000313" key="1">
    <source>
        <dbReference type="EMBL" id="SKC63178.1"/>
    </source>
</evidence>
<accession>A0A1T5KIK2</accession>
<sequence length="181" mass="21159">MSNGVYMQSEKISELEDELVQVNAFLKNTVTDQSTFEVVDMLNRRSFIIRKIDELKWAAKSKQERIEQRKIDLRSLEKYYEKYGEAERDVSEKFIYRSIYLNVMVSLNELSLSIDDKFQELKIILTAMYEILDNADFVNIHDPTVSVSLNALSKCLTLNQEKMSEGLRSRLTRSEWLSPAL</sequence>
<keyword evidence="2" id="KW-1185">Reference proteome</keyword>